<reference evidence="2 3" key="1">
    <citation type="submission" date="2018-04" db="EMBL/GenBank/DDBJ databases">
        <title>Draft Genome Sequence of Phosphate-Solubilizing Chryseobacterium sp. ISE14 that is a Biocontrol and Plant Growth-Promoting Rhizobacterium Isolated from Cucumber.</title>
        <authorList>
            <person name="Jeong J.-J."/>
            <person name="Sang M.K."/>
            <person name="Choi I.-G."/>
            <person name="Kim K.D."/>
        </authorList>
    </citation>
    <scope>NUCLEOTIDE SEQUENCE [LARGE SCALE GENOMIC DNA]</scope>
    <source>
        <strain evidence="2 3">ISE14</strain>
    </source>
</reference>
<feature type="chain" id="PRO_5016234384" evidence="1">
    <location>
        <begin position="28"/>
        <end position="284"/>
    </location>
</feature>
<feature type="signal peptide" evidence="1">
    <location>
        <begin position="1"/>
        <end position="27"/>
    </location>
</feature>
<name>A0A316X9B9_9FLAO</name>
<dbReference type="Proteomes" id="UP000236594">
    <property type="component" value="Unassembled WGS sequence"/>
</dbReference>
<dbReference type="EMBL" id="PPED02000002">
    <property type="protein sequence ID" value="PWN70287.1"/>
    <property type="molecule type" value="Genomic_DNA"/>
</dbReference>
<evidence type="ECO:0000256" key="1">
    <source>
        <dbReference type="SAM" id="SignalP"/>
    </source>
</evidence>
<protein>
    <submittedName>
        <fullName evidence="2">Uncharacterized protein</fullName>
    </submittedName>
</protein>
<dbReference type="AlphaFoldDB" id="A0A316X9B9"/>
<sequence>MLKKLICNKMKKIILITALCLQYFLQAQIGLGGNIYSAKNIVKVLDGPKGIILPYSNSFTSFPKYNAAVTDVFNDYPNLIGGLIYNKSDDQYYKYDGYAWNPARQIQGIYQPKGSRLGISSGISIPCIAFGLGLCLSTGSAVYLAPDDKSEVLVDNLGLKNASSVTIKQAGVYDIGAALGFTGGSLGAQIGVTEFKLTLQVRYTSNGAWETIVTKSNYSLIFIVDTQGNKTCSFAQTISLPVGAELRVIPSIRTIGGSGGSLSAYGTDSNSINSYIAARLIKAF</sequence>
<gene>
    <name evidence="2" type="ORF">C1631_009905</name>
</gene>
<keyword evidence="3" id="KW-1185">Reference proteome</keyword>
<evidence type="ECO:0000313" key="2">
    <source>
        <dbReference type="EMBL" id="PWN70287.1"/>
    </source>
</evidence>
<comment type="caution">
    <text evidence="2">The sequence shown here is derived from an EMBL/GenBank/DDBJ whole genome shotgun (WGS) entry which is preliminary data.</text>
</comment>
<accession>A0A316X9B9</accession>
<keyword evidence="1" id="KW-0732">Signal</keyword>
<organism evidence="2 3">
    <name type="scientific">Chryseobacterium phosphatilyticum</name>
    <dbReference type="NCBI Taxonomy" id="475075"/>
    <lineage>
        <taxon>Bacteria</taxon>
        <taxon>Pseudomonadati</taxon>
        <taxon>Bacteroidota</taxon>
        <taxon>Flavobacteriia</taxon>
        <taxon>Flavobacteriales</taxon>
        <taxon>Weeksellaceae</taxon>
        <taxon>Chryseobacterium group</taxon>
        <taxon>Chryseobacterium</taxon>
    </lineage>
</organism>
<evidence type="ECO:0000313" key="3">
    <source>
        <dbReference type="Proteomes" id="UP000236594"/>
    </source>
</evidence>
<proteinExistence type="predicted"/>